<dbReference type="EC" id="2.4.1.21" evidence="2"/>
<evidence type="ECO:0000313" key="6">
    <source>
        <dbReference type="EMBL" id="PXW36492.1"/>
    </source>
</evidence>
<dbReference type="AlphaFoldDB" id="A0A318FE89"/>
<reference evidence="6 7" key="1">
    <citation type="submission" date="2018-05" db="EMBL/GenBank/DDBJ databases">
        <title>Freshwater and sediment microbial communities from various areas in North America, analyzing microbe dynamics in response to fracking.</title>
        <authorList>
            <person name="Lamendella R."/>
        </authorList>
    </citation>
    <scope>NUCLEOTIDE SEQUENCE [LARGE SCALE GENOMIC DNA]</scope>
    <source>
        <strain evidence="6 7">67</strain>
    </source>
</reference>
<gene>
    <name evidence="6" type="ORF">DET57_1298</name>
</gene>
<protein>
    <recommendedName>
        <fullName evidence="2">starch synthase</fullName>
        <ecNumber evidence="2">2.4.1.21</ecNumber>
    </recommendedName>
</protein>
<evidence type="ECO:0000259" key="5">
    <source>
        <dbReference type="Pfam" id="PF08323"/>
    </source>
</evidence>
<sequence length="189" mass="20868">MFPLLKTGGLADVTGALPAAQIAEGLDTRVLLPGFPAIRNGVQDPQVVASRETFAGRMTLLFGHFNGVGIYLIDAPHLYDRTGNPYHNQQMQDYPDNVLRFALLSWVGAELAGGLDPFWRPEIVHAHDWHAGLTPAYLATRGNPAKSVFTVHNIAYQGLFQARHMAEIALPWSFFQMHGVEFNGQISFL</sequence>
<dbReference type="Pfam" id="PF08323">
    <property type="entry name" value="Glyco_transf_5"/>
    <property type="match status" value="1"/>
</dbReference>
<proteinExistence type="predicted"/>
<evidence type="ECO:0000313" key="7">
    <source>
        <dbReference type="Proteomes" id="UP000247485"/>
    </source>
</evidence>
<dbReference type="PANTHER" id="PTHR45825:SF11">
    <property type="entry name" value="ALPHA AMYLASE DOMAIN-CONTAINING PROTEIN"/>
    <property type="match status" value="1"/>
</dbReference>
<accession>A0A318FE89</accession>
<dbReference type="EMBL" id="QJJG01000029">
    <property type="protein sequence ID" value="PXW36492.1"/>
    <property type="molecule type" value="Genomic_DNA"/>
</dbReference>
<keyword evidence="3" id="KW-0328">Glycosyltransferase</keyword>
<comment type="catalytic activity">
    <reaction evidence="1">
        <text>[(1-&gt;4)-alpha-D-glucosyl](n) + ADP-alpha-D-glucose = [(1-&gt;4)-alpha-D-glucosyl](n+1) + ADP + H(+)</text>
        <dbReference type="Rhea" id="RHEA:18189"/>
        <dbReference type="Rhea" id="RHEA-COMP:9584"/>
        <dbReference type="Rhea" id="RHEA-COMP:9587"/>
        <dbReference type="ChEBI" id="CHEBI:15378"/>
        <dbReference type="ChEBI" id="CHEBI:15444"/>
        <dbReference type="ChEBI" id="CHEBI:57498"/>
        <dbReference type="ChEBI" id="CHEBI:456216"/>
        <dbReference type="EC" id="2.4.1.21"/>
    </reaction>
</comment>
<evidence type="ECO:0000256" key="1">
    <source>
        <dbReference type="ARBA" id="ARBA00001478"/>
    </source>
</evidence>
<dbReference type="GO" id="GO:0009011">
    <property type="term" value="F:alpha-1,4-glucan glucosyltransferase (ADP-glucose donor) activity"/>
    <property type="evidence" value="ECO:0007669"/>
    <property type="project" value="UniProtKB-EC"/>
</dbReference>
<name>A0A318FE89_KLEOX</name>
<dbReference type="InterPro" id="IPR013534">
    <property type="entry name" value="Starch_synth_cat_dom"/>
</dbReference>
<evidence type="ECO:0000256" key="3">
    <source>
        <dbReference type="ARBA" id="ARBA00022676"/>
    </source>
</evidence>
<dbReference type="PANTHER" id="PTHR45825">
    <property type="entry name" value="GRANULE-BOUND STARCH SYNTHASE 1, CHLOROPLASTIC/AMYLOPLASTIC"/>
    <property type="match status" value="1"/>
</dbReference>
<comment type="caution">
    <text evidence="6">The sequence shown here is derived from an EMBL/GenBank/DDBJ whole genome shotgun (WGS) entry which is preliminary data.</text>
</comment>
<evidence type="ECO:0000256" key="4">
    <source>
        <dbReference type="ARBA" id="ARBA00022679"/>
    </source>
</evidence>
<dbReference type="GO" id="GO:0005829">
    <property type="term" value="C:cytosol"/>
    <property type="evidence" value="ECO:0007669"/>
    <property type="project" value="TreeGrafter"/>
</dbReference>
<dbReference type="SUPFAM" id="SSF53756">
    <property type="entry name" value="UDP-Glycosyltransferase/glycogen phosphorylase"/>
    <property type="match status" value="1"/>
</dbReference>
<dbReference type="Proteomes" id="UP000247485">
    <property type="component" value="Unassembled WGS sequence"/>
</dbReference>
<keyword evidence="4" id="KW-0808">Transferase</keyword>
<feature type="domain" description="Starch synthase catalytic" evidence="5">
    <location>
        <begin position="1"/>
        <end position="189"/>
    </location>
</feature>
<dbReference type="Gene3D" id="3.40.50.2000">
    <property type="entry name" value="Glycogen Phosphorylase B"/>
    <property type="match status" value="1"/>
</dbReference>
<evidence type="ECO:0000256" key="2">
    <source>
        <dbReference type="ARBA" id="ARBA00012588"/>
    </source>
</evidence>
<organism evidence="6 7">
    <name type="scientific">Klebsiella oxytoca</name>
    <dbReference type="NCBI Taxonomy" id="571"/>
    <lineage>
        <taxon>Bacteria</taxon>
        <taxon>Pseudomonadati</taxon>
        <taxon>Pseudomonadota</taxon>
        <taxon>Gammaproteobacteria</taxon>
        <taxon>Enterobacterales</taxon>
        <taxon>Enterobacteriaceae</taxon>
        <taxon>Klebsiella/Raoultella group</taxon>
        <taxon>Klebsiella</taxon>
    </lineage>
</organism>
<dbReference type="GO" id="GO:0005978">
    <property type="term" value="P:glycogen biosynthetic process"/>
    <property type="evidence" value="ECO:0007669"/>
    <property type="project" value="TreeGrafter"/>
</dbReference>